<dbReference type="RefSeq" id="WP_145258658.1">
    <property type="nucleotide sequence ID" value="NZ_CP036279.1"/>
</dbReference>
<dbReference type="KEGG" id="knv:Pan216_30000"/>
<name>A0A518B574_9BACT</name>
<dbReference type="Proteomes" id="UP000317093">
    <property type="component" value="Chromosome"/>
</dbReference>
<keyword evidence="2" id="KW-1185">Reference proteome</keyword>
<protein>
    <submittedName>
        <fullName evidence="1">Uncharacterized protein</fullName>
    </submittedName>
</protein>
<evidence type="ECO:0000313" key="1">
    <source>
        <dbReference type="EMBL" id="QDU62133.1"/>
    </source>
</evidence>
<evidence type="ECO:0000313" key="2">
    <source>
        <dbReference type="Proteomes" id="UP000317093"/>
    </source>
</evidence>
<sequence>MTTSTDRRPDLVRLAEAALSGLGTTADDVTASLLRAGCTGDHCSANTCPIARFLFRFGFREVTVVGDWAVVRTSSSSVEYWQIVLPDAVNDFVRDFDTNHYPQLERI</sequence>
<dbReference type="AlphaFoldDB" id="A0A518B574"/>
<gene>
    <name evidence="1" type="ORF">Pan216_30000</name>
</gene>
<proteinExistence type="predicted"/>
<reference evidence="1 2" key="1">
    <citation type="submission" date="2019-02" db="EMBL/GenBank/DDBJ databases">
        <title>Deep-cultivation of Planctomycetes and their phenomic and genomic characterization uncovers novel biology.</title>
        <authorList>
            <person name="Wiegand S."/>
            <person name="Jogler M."/>
            <person name="Boedeker C."/>
            <person name="Pinto D."/>
            <person name="Vollmers J."/>
            <person name="Rivas-Marin E."/>
            <person name="Kohn T."/>
            <person name="Peeters S.H."/>
            <person name="Heuer A."/>
            <person name="Rast P."/>
            <person name="Oberbeckmann S."/>
            <person name="Bunk B."/>
            <person name="Jeske O."/>
            <person name="Meyerdierks A."/>
            <person name="Storesund J.E."/>
            <person name="Kallscheuer N."/>
            <person name="Luecker S."/>
            <person name="Lage O.M."/>
            <person name="Pohl T."/>
            <person name="Merkel B.J."/>
            <person name="Hornburger P."/>
            <person name="Mueller R.-W."/>
            <person name="Bruemmer F."/>
            <person name="Labrenz M."/>
            <person name="Spormann A.M."/>
            <person name="Op den Camp H."/>
            <person name="Overmann J."/>
            <person name="Amann R."/>
            <person name="Jetten M.S.M."/>
            <person name="Mascher T."/>
            <person name="Medema M.H."/>
            <person name="Devos D.P."/>
            <person name="Kaster A.-K."/>
            <person name="Ovreas L."/>
            <person name="Rohde M."/>
            <person name="Galperin M.Y."/>
            <person name="Jogler C."/>
        </authorList>
    </citation>
    <scope>NUCLEOTIDE SEQUENCE [LARGE SCALE GENOMIC DNA]</scope>
    <source>
        <strain evidence="1 2">Pan216</strain>
    </source>
</reference>
<dbReference type="EMBL" id="CP036279">
    <property type="protein sequence ID" value="QDU62133.1"/>
    <property type="molecule type" value="Genomic_DNA"/>
</dbReference>
<accession>A0A518B574</accession>
<organism evidence="1 2">
    <name type="scientific">Kolteria novifilia</name>
    <dbReference type="NCBI Taxonomy" id="2527975"/>
    <lineage>
        <taxon>Bacteria</taxon>
        <taxon>Pseudomonadati</taxon>
        <taxon>Planctomycetota</taxon>
        <taxon>Planctomycetia</taxon>
        <taxon>Kolteriales</taxon>
        <taxon>Kolteriaceae</taxon>
        <taxon>Kolteria</taxon>
    </lineage>
</organism>